<dbReference type="NCBIfam" id="TIGR01221">
    <property type="entry name" value="rmlC"/>
    <property type="match status" value="1"/>
</dbReference>
<dbReference type="CDD" id="cd00438">
    <property type="entry name" value="cupin_RmlC"/>
    <property type="match status" value="1"/>
</dbReference>
<dbReference type="SUPFAM" id="SSF51182">
    <property type="entry name" value="RmlC-like cupins"/>
    <property type="match status" value="1"/>
</dbReference>
<feature type="active site" description="Proton donor" evidence="5">
    <location>
        <position position="130"/>
    </location>
</feature>
<dbReference type="AlphaFoldDB" id="A0A938B2Q5"/>
<evidence type="ECO:0000313" key="8">
    <source>
        <dbReference type="EMBL" id="MBM3224264.1"/>
    </source>
</evidence>
<evidence type="ECO:0000256" key="6">
    <source>
        <dbReference type="PIRSR" id="PIRSR600888-3"/>
    </source>
</evidence>
<gene>
    <name evidence="8" type="primary">rfbC</name>
    <name evidence="8" type="ORF">FJZ47_10725</name>
</gene>
<keyword evidence="7 8" id="KW-0413">Isomerase</keyword>
<evidence type="ECO:0000313" key="9">
    <source>
        <dbReference type="Proteomes" id="UP000712673"/>
    </source>
</evidence>
<reference evidence="8" key="1">
    <citation type="submission" date="2019-03" db="EMBL/GenBank/DDBJ databases">
        <title>Lake Tanganyika Metagenome-Assembled Genomes (MAGs).</title>
        <authorList>
            <person name="Tran P."/>
        </authorList>
    </citation>
    <scope>NUCLEOTIDE SEQUENCE</scope>
    <source>
        <strain evidence="8">K_DeepCast_65m_m2_066</strain>
    </source>
</reference>
<protein>
    <recommendedName>
        <fullName evidence="4 7">dTDP-4-dehydrorhamnose 3,5-epimerase</fullName>
        <ecNumber evidence="3 7">5.1.3.13</ecNumber>
    </recommendedName>
    <alternativeName>
        <fullName evidence="7">Thymidine diphospho-4-keto-rhamnose 3,5-epimerase</fullName>
    </alternativeName>
</protein>
<dbReference type="GO" id="GO:0019305">
    <property type="term" value="P:dTDP-rhamnose biosynthetic process"/>
    <property type="evidence" value="ECO:0007669"/>
    <property type="project" value="UniProtKB-UniRule"/>
</dbReference>
<dbReference type="GO" id="GO:0005829">
    <property type="term" value="C:cytosol"/>
    <property type="evidence" value="ECO:0007669"/>
    <property type="project" value="TreeGrafter"/>
</dbReference>
<dbReference type="EC" id="5.1.3.13" evidence="3 7"/>
<organism evidence="8 9">
    <name type="scientific">Tectimicrobiota bacterium</name>
    <dbReference type="NCBI Taxonomy" id="2528274"/>
    <lineage>
        <taxon>Bacteria</taxon>
        <taxon>Pseudomonadati</taxon>
        <taxon>Nitrospinota/Tectimicrobiota group</taxon>
        <taxon>Candidatus Tectimicrobiota</taxon>
    </lineage>
</organism>
<comment type="caution">
    <text evidence="8">The sequence shown here is derived from an EMBL/GenBank/DDBJ whole genome shotgun (WGS) entry which is preliminary data.</text>
</comment>
<dbReference type="Proteomes" id="UP000712673">
    <property type="component" value="Unassembled WGS sequence"/>
</dbReference>
<dbReference type="InterPro" id="IPR000888">
    <property type="entry name" value="RmlC-like"/>
</dbReference>
<comment type="subunit">
    <text evidence="7">Homodimer.</text>
</comment>
<comment type="similarity">
    <text evidence="7">Belongs to the dTDP-4-dehydrorhamnose 3,5-epimerase family.</text>
</comment>
<dbReference type="PANTHER" id="PTHR21047:SF2">
    <property type="entry name" value="THYMIDINE DIPHOSPHO-4-KETO-RHAMNOSE 3,5-EPIMERASE"/>
    <property type="match status" value="1"/>
</dbReference>
<evidence type="ECO:0000256" key="5">
    <source>
        <dbReference type="PIRSR" id="PIRSR600888-1"/>
    </source>
</evidence>
<evidence type="ECO:0000256" key="3">
    <source>
        <dbReference type="ARBA" id="ARBA00012098"/>
    </source>
</evidence>
<dbReference type="Gene3D" id="2.60.120.10">
    <property type="entry name" value="Jelly Rolls"/>
    <property type="match status" value="1"/>
</dbReference>
<feature type="active site" description="Proton acceptor" evidence="5">
    <location>
        <position position="61"/>
    </location>
</feature>
<dbReference type="GO" id="GO:0008830">
    <property type="term" value="F:dTDP-4-dehydrorhamnose 3,5-epimerase activity"/>
    <property type="evidence" value="ECO:0007669"/>
    <property type="project" value="UniProtKB-UniRule"/>
</dbReference>
<comment type="function">
    <text evidence="2 7">Catalyzes the epimerization of the C3' and C5'positions of dTDP-6-deoxy-D-xylo-4-hexulose, forming dTDP-6-deoxy-L-lyxo-4-hexulose.</text>
</comment>
<evidence type="ECO:0000256" key="4">
    <source>
        <dbReference type="ARBA" id="ARBA00019595"/>
    </source>
</evidence>
<comment type="pathway">
    <text evidence="7">Carbohydrate biosynthesis; dTDP-L-rhamnose biosynthesis.</text>
</comment>
<proteinExistence type="inferred from homology"/>
<evidence type="ECO:0000256" key="7">
    <source>
        <dbReference type="RuleBase" id="RU364069"/>
    </source>
</evidence>
<dbReference type="PANTHER" id="PTHR21047">
    <property type="entry name" value="DTDP-6-DEOXY-D-GLUCOSE-3,5 EPIMERASE"/>
    <property type="match status" value="1"/>
</dbReference>
<evidence type="ECO:0000256" key="1">
    <source>
        <dbReference type="ARBA" id="ARBA00001298"/>
    </source>
</evidence>
<name>A0A938B2Q5_UNCTE</name>
<dbReference type="GO" id="GO:0000271">
    <property type="term" value="P:polysaccharide biosynthetic process"/>
    <property type="evidence" value="ECO:0007669"/>
    <property type="project" value="TreeGrafter"/>
</dbReference>
<dbReference type="InterPro" id="IPR011051">
    <property type="entry name" value="RmlC_Cupin_sf"/>
</dbReference>
<dbReference type="EMBL" id="VGLS01000287">
    <property type="protein sequence ID" value="MBM3224264.1"/>
    <property type="molecule type" value="Genomic_DNA"/>
</dbReference>
<dbReference type="InterPro" id="IPR014710">
    <property type="entry name" value="RmlC-like_jellyroll"/>
</dbReference>
<evidence type="ECO:0000256" key="2">
    <source>
        <dbReference type="ARBA" id="ARBA00001997"/>
    </source>
</evidence>
<accession>A0A938B2Q5</accession>
<dbReference type="Pfam" id="PF00908">
    <property type="entry name" value="dTDP_sugar_isom"/>
    <property type="match status" value="1"/>
</dbReference>
<feature type="site" description="Participates in a stacking interaction with the thymidine ring of dTDP-4-oxo-6-deoxyglucose" evidence="6">
    <location>
        <position position="136"/>
    </location>
</feature>
<sequence>MYVSATTLPGVYLIEPRIFPDQRGFFQETWQATRYAQAQIPGPFVQDNHAHSKQGALRGLHYQLKHPQGKLVWVVHGEVFDVAVDIRVGSPTFGRWLGVMLSGENHRQLYIPPGFAHGACVLSESADFLYKCTDFYTPGDEYGLRWNDPCLAITWPIITPILSDKDRQYPTLDTIPQEHLPRFRAS</sequence>
<comment type="catalytic activity">
    <reaction evidence="1 7">
        <text>dTDP-4-dehydro-6-deoxy-alpha-D-glucose = dTDP-4-dehydro-beta-L-rhamnose</text>
        <dbReference type="Rhea" id="RHEA:16969"/>
        <dbReference type="ChEBI" id="CHEBI:57649"/>
        <dbReference type="ChEBI" id="CHEBI:62830"/>
        <dbReference type="EC" id="5.1.3.13"/>
    </reaction>
</comment>